<evidence type="ECO:0000256" key="12">
    <source>
        <dbReference type="ARBA" id="ARBA00023212"/>
    </source>
</evidence>
<reference evidence="18 19" key="1">
    <citation type="journal article" date="2011" name="Proc. Natl. Acad. Sci. U.S.A.">
        <title>Evolutionary erosion of yeast sex chromosomes by mating-type switching accidents.</title>
        <authorList>
            <person name="Gordon J.L."/>
            <person name="Armisen D."/>
            <person name="Proux-Wera E."/>
            <person name="Oheigeartaigh S.S."/>
            <person name="Byrne K.P."/>
            <person name="Wolfe K.H."/>
        </authorList>
    </citation>
    <scope>NUCLEOTIDE SEQUENCE [LARGE SCALE GENOMIC DNA]</scope>
    <source>
        <strain evidence="19">ATCC 10597 / BCRC 20456 / CBS 421 / NBRC 0211 / NRRL Y-12639</strain>
    </source>
</reference>
<accession>G0WG03</accession>
<dbReference type="OrthoDB" id="2443965at2759"/>
<keyword evidence="15" id="KW-0137">Centromere</keyword>
<dbReference type="GO" id="GO:0072686">
    <property type="term" value="C:mitotic spindle"/>
    <property type="evidence" value="ECO:0007669"/>
    <property type="project" value="InterPro"/>
</dbReference>
<evidence type="ECO:0000256" key="15">
    <source>
        <dbReference type="ARBA" id="ARBA00023328"/>
    </source>
</evidence>
<dbReference type="OMA" id="RNMHISQ"/>
<dbReference type="KEGG" id="ndi:NDAI_0I01450"/>
<evidence type="ECO:0000256" key="9">
    <source>
        <dbReference type="ARBA" id="ARBA00022776"/>
    </source>
</evidence>
<evidence type="ECO:0000256" key="3">
    <source>
        <dbReference type="ARBA" id="ARBA00004629"/>
    </source>
</evidence>
<evidence type="ECO:0000256" key="5">
    <source>
        <dbReference type="ARBA" id="ARBA00022454"/>
    </source>
</evidence>
<dbReference type="GO" id="GO:1990758">
    <property type="term" value="P:mitotic sister chromatid biorientation"/>
    <property type="evidence" value="ECO:0007669"/>
    <property type="project" value="EnsemblFungi"/>
</dbReference>
<keyword evidence="19" id="KW-1185">Reference proteome</keyword>
<dbReference type="InterPro" id="IPR013965">
    <property type="entry name" value="DASH_Dad3"/>
</dbReference>
<keyword evidence="9" id="KW-0498">Mitosis</keyword>
<evidence type="ECO:0000256" key="1">
    <source>
        <dbReference type="ARBA" id="ARBA00004123"/>
    </source>
</evidence>
<protein>
    <recommendedName>
        <fullName evidence="16">DASH complex subunit DAD3</fullName>
    </recommendedName>
    <alternativeName>
        <fullName evidence="17">Outer kinetochore protein DAD3</fullName>
    </alternativeName>
</protein>
<proteinExistence type="inferred from homology"/>
<keyword evidence="10" id="KW-0159">Chromosome partition</keyword>
<keyword evidence="11" id="KW-0995">Kinetochore</keyword>
<dbReference type="Pfam" id="PF08656">
    <property type="entry name" value="DASH_Dad3"/>
    <property type="match status" value="1"/>
</dbReference>
<dbReference type="GO" id="GO:0051010">
    <property type="term" value="F:microtubule plus-end binding"/>
    <property type="evidence" value="ECO:0007669"/>
    <property type="project" value="EnsemblFungi"/>
</dbReference>
<dbReference type="HOGENOM" id="CLU_118180_2_1_1"/>
<keyword evidence="12" id="KW-0206">Cytoskeleton</keyword>
<organism evidence="18 19">
    <name type="scientific">Naumovozyma dairenensis (strain ATCC 10597 / BCRC 20456 / CBS 421 / NBRC 0211 / NRRL Y-12639)</name>
    <name type="common">Saccharomyces dairenensis</name>
    <dbReference type="NCBI Taxonomy" id="1071378"/>
    <lineage>
        <taxon>Eukaryota</taxon>
        <taxon>Fungi</taxon>
        <taxon>Dikarya</taxon>
        <taxon>Ascomycota</taxon>
        <taxon>Saccharomycotina</taxon>
        <taxon>Saccharomycetes</taxon>
        <taxon>Saccharomycetales</taxon>
        <taxon>Saccharomycetaceae</taxon>
        <taxon>Naumovozyma</taxon>
    </lineage>
</organism>
<dbReference type="PANTHER" id="PTHR28017">
    <property type="entry name" value="DASH COMPLEX SUBUNIT DAD3"/>
    <property type="match status" value="1"/>
</dbReference>
<evidence type="ECO:0000313" key="19">
    <source>
        <dbReference type="Proteomes" id="UP000000689"/>
    </source>
</evidence>
<dbReference type="PANTHER" id="PTHR28017:SF1">
    <property type="entry name" value="DASH COMPLEX SUBUNIT DAD3"/>
    <property type="match status" value="1"/>
</dbReference>
<evidence type="ECO:0000256" key="4">
    <source>
        <dbReference type="ARBA" id="ARBA00006277"/>
    </source>
</evidence>
<keyword evidence="5" id="KW-0158">Chromosome</keyword>
<dbReference type="GO" id="GO:0042729">
    <property type="term" value="C:DASH complex"/>
    <property type="evidence" value="ECO:0007669"/>
    <property type="project" value="EnsemblFungi"/>
</dbReference>
<evidence type="ECO:0000313" key="18">
    <source>
        <dbReference type="EMBL" id="CCD26714.1"/>
    </source>
</evidence>
<evidence type="ECO:0000256" key="17">
    <source>
        <dbReference type="ARBA" id="ARBA00044305"/>
    </source>
</evidence>
<dbReference type="GeneID" id="11493647"/>
<dbReference type="Proteomes" id="UP000000689">
    <property type="component" value="Chromosome 9"/>
</dbReference>
<evidence type="ECO:0000256" key="10">
    <source>
        <dbReference type="ARBA" id="ARBA00022829"/>
    </source>
</evidence>
<dbReference type="GO" id="GO:0051301">
    <property type="term" value="P:cell division"/>
    <property type="evidence" value="ECO:0007669"/>
    <property type="project" value="UniProtKB-KW"/>
</dbReference>
<dbReference type="eggNOG" id="ENOG502S7SV">
    <property type="taxonomic scope" value="Eukaryota"/>
</dbReference>
<comment type="similarity">
    <text evidence="4">Belongs to the DASH complex DAD3 family.</text>
</comment>
<name>G0WG03_NAUDC</name>
<sequence>MSEEITPLQQNVLEKYRHLARSLQSLDNTIKDLNTTKRDSGNISPEQALEQMREIEVKLGLVGTLLKGSVYSLILQKKNEFKNLE</sequence>
<keyword evidence="13" id="KW-0539">Nucleus</keyword>
<dbReference type="GO" id="GO:0031116">
    <property type="term" value="P:positive regulation of microtubule polymerization"/>
    <property type="evidence" value="ECO:0007669"/>
    <property type="project" value="EnsemblFungi"/>
</dbReference>
<dbReference type="EMBL" id="HE580275">
    <property type="protein sequence ID" value="CCD26714.1"/>
    <property type="molecule type" value="Genomic_DNA"/>
</dbReference>
<evidence type="ECO:0000256" key="7">
    <source>
        <dbReference type="ARBA" id="ARBA00022618"/>
    </source>
</evidence>
<keyword evidence="7" id="KW-0132">Cell division</keyword>
<gene>
    <name evidence="18" type="primary">NDAI0I01450</name>
    <name evidence="18" type="ordered locus">NDAI_0I01450</name>
</gene>
<dbReference type="GO" id="GO:1990976">
    <property type="term" value="P:protein transport along microtubule to mitotic spindle pole body"/>
    <property type="evidence" value="ECO:0007669"/>
    <property type="project" value="EnsemblFungi"/>
</dbReference>
<comment type="subcellular location">
    <subcellularLocation>
        <location evidence="3">Chromosome</location>
        <location evidence="3">Centromere</location>
        <location evidence="3">Kinetochore</location>
    </subcellularLocation>
    <subcellularLocation>
        <location evidence="2">Cytoplasm</location>
        <location evidence="2">Cytoskeleton</location>
        <location evidence="2">Spindle</location>
    </subcellularLocation>
    <subcellularLocation>
        <location evidence="1">Nucleus</location>
    </subcellularLocation>
</comment>
<keyword evidence="8" id="KW-0493">Microtubule</keyword>
<keyword evidence="14" id="KW-0131">Cell cycle</keyword>
<dbReference type="GO" id="GO:0051987">
    <property type="term" value="P:positive regulation of attachment of spindle microtubules to kinetochore"/>
    <property type="evidence" value="ECO:0007669"/>
    <property type="project" value="EnsemblFungi"/>
</dbReference>
<evidence type="ECO:0000256" key="11">
    <source>
        <dbReference type="ARBA" id="ARBA00022838"/>
    </source>
</evidence>
<evidence type="ECO:0000256" key="13">
    <source>
        <dbReference type="ARBA" id="ARBA00023242"/>
    </source>
</evidence>
<dbReference type="STRING" id="1071378.G0WG03"/>
<evidence type="ECO:0000256" key="8">
    <source>
        <dbReference type="ARBA" id="ARBA00022701"/>
    </source>
</evidence>
<evidence type="ECO:0000256" key="16">
    <source>
        <dbReference type="ARBA" id="ARBA00044179"/>
    </source>
</evidence>
<evidence type="ECO:0000256" key="2">
    <source>
        <dbReference type="ARBA" id="ARBA00004186"/>
    </source>
</evidence>
<evidence type="ECO:0000256" key="14">
    <source>
        <dbReference type="ARBA" id="ARBA00023306"/>
    </source>
</evidence>
<evidence type="ECO:0000256" key="6">
    <source>
        <dbReference type="ARBA" id="ARBA00022490"/>
    </source>
</evidence>
<keyword evidence="6" id="KW-0963">Cytoplasm</keyword>
<dbReference type="GO" id="GO:0005874">
    <property type="term" value="C:microtubule"/>
    <property type="evidence" value="ECO:0007669"/>
    <property type="project" value="UniProtKB-KW"/>
</dbReference>
<dbReference type="AlphaFoldDB" id="G0WG03"/>
<dbReference type="RefSeq" id="XP_003671957.1">
    <property type="nucleotide sequence ID" value="XM_003671909.1"/>
</dbReference>